<evidence type="ECO:0000313" key="3">
    <source>
        <dbReference type="Proteomes" id="UP000509478"/>
    </source>
</evidence>
<proteinExistence type="predicted"/>
<dbReference type="AlphaFoldDB" id="A0A7D5M435"/>
<keyword evidence="1" id="KW-0812">Transmembrane</keyword>
<gene>
    <name evidence="2" type="ORF">C5F50_05880</name>
</gene>
<dbReference type="Proteomes" id="UP000509478">
    <property type="component" value="Chromosome"/>
</dbReference>
<dbReference type="EMBL" id="CP026995">
    <property type="protein sequence ID" value="QLH06654.1"/>
    <property type="molecule type" value="Genomic_DNA"/>
</dbReference>
<protein>
    <submittedName>
        <fullName evidence="2">Uncharacterized protein</fullName>
    </submittedName>
</protein>
<dbReference type="KEGG" id="nue:C5F50_05880"/>
<organism evidence="2 3">
    <name type="scientific">Nitrosopumilus ureiphilus</name>
    <dbReference type="NCBI Taxonomy" id="1470067"/>
    <lineage>
        <taxon>Archaea</taxon>
        <taxon>Nitrososphaerota</taxon>
        <taxon>Nitrososphaeria</taxon>
        <taxon>Nitrosopumilales</taxon>
        <taxon>Nitrosopumilaceae</taxon>
        <taxon>Nitrosopumilus</taxon>
    </lineage>
</organism>
<keyword evidence="1" id="KW-0472">Membrane</keyword>
<accession>A0A7D5M435</accession>
<keyword evidence="3" id="KW-1185">Reference proteome</keyword>
<keyword evidence="1" id="KW-1133">Transmembrane helix</keyword>
<reference evidence="2 3" key="1">
    <citation type="submission" date="2018-02" db="EMBL/GenBank/DDBJ databases">
        <title>Complete genome of Nitrosopumilus ureaphilus PS0.</title>
        <authorList>
            <person name="Qin W."/>
            <person name="Zheng Y."/>
            <person name="Stahl D.A."/>
        </authorList>
    </citation>
    <scope>NUCLEOTIDE SEQUENCE [LARGE SCALE GENOMIC DNA]</scope>
    <source>
        <strain evidence="2 3">PS0</strain>
    </source>
</reference>
<sequence length="151" mass="16844">MVIVGLIVFLIPLSDVYASCATFIPGIDNIKAYDEASTVFLGTVIKAHEQQNSDSGTAFSEYTTFDVHYLFKGSLIEGQVRTNPRSSTGYEGFEEGQTYFVYAYDPANEVYECIAPTPFPFAFPILILHFPFVLIPIGIISGVVIIWRKRK</sequence>
<feature type="transmembrane region" description="Helical" evidence="1">
    <location>
        <begin position="121"/>
        <end position="147"/>
    </location>
</feature>
<evidence type="ECO:0000256" key="1">
    <source>
        <dbReference type="SAM" id="Phobius"/>
    </source>
</evidence>
<evidence type="ECO:0000313" key="2">
    <source>
        <dbReference type="EMBL" id="QLH06654.1"/>
    </source>
</evidence>
<name>A0A7D5M435_9ARCH</name>